<dbReference type="SUPFAM" id="SSF55729">
    <property type="entry name" value="Acyl-CoA N-acyltransferases (Nat)"/>
    <property type="match status" value="1"/>
</dbReference>
<protein>
    <submittedName>
        <fullName evidence="2">GNAT family N-acetyltransferase</fullName>
    </submittedName>
</protein>
<keyword evidence="3" id="KW-1185">Reference proteome</keyword>
<dbReference type="Gene3D" id="3.40.630.30">
    <property type="match status" value="1"/>
</dbReference>
<organism evidence="2 3">
    <name type="scientific">Leekyejoonella antrihumi</name>
    <dbReference type="NCBI Taxonomy" id="1660198"/>
    <lineage>
        <taxon>Bacteria</taxon>
        <taxon>Bacillati</taxon>
        <taxon>Actinomycetota</taxon>
        <taxon>Actinomycetes</taxon>
        <taxon>Micrococcales</taxon>
        <taxon>Dermacoccaceae</taxon>
        <taxon>Leekyejoonella</taxon>
    </lineage>
</organism>
<dbReference type="OrthoDB" id="9132139at2"/>
<evidence type="ECO:0000259" key="1">
    <source>
        <dbReference type="PROSITE" id="PS51186"/>
    </source>
</evidence>
<accession>A0A563E9Z1</accession>
<proteinExistence type="predicted"/>
<dbReference type="InterPro" id="IPR000182">
    <property type="entry name" value="GNAT_dom"/>
</dbReference>
<feature type="domain" description="N-acetyltransferase" evidence="1">
    <location>
        <begin position="25"/>
        <end position="188"/>
    </location>
</feature>
<evidence type="ECO:0000313" key="2">
    <source>
        <dbReference type="EMBL" id="TWP39023.1"/>
    </source>
</evidence>
<dbReference type="RefSeq" id="WP_146314804.1">
    <property type="nucleotide sequence ID" value="NZ_VCQV01000001.1"/>
</dbReference>
<keyword evidence="2" id="KW-0808">Transferase</keyword>
<dbReference type="InterPro" id="IPR051531">
    <property type="entry name" value="N-acetyltransferase"/>
</dbReference>
<sequence>MTENVVGANETVGADILWPLSAGRLVIRPATMADADAFFEYQRRAEGQAYVSRIVNTIQQGRDLLADRISNPDGLMCALVVDGRVVGDIGGRRYRPDSLGPEPVVWDFRLGYSVHPGWWRRGIASAAVGLLTPELHQRAKIRRVVAKVFARNEASIRVLLNNGFELEGTERAVVLGRDGGWLDDCTLAHLP</sequence>
<evidence type="ECO:0000313" key="3">
    <source>
        <dbReference type="Proteomes" id="UP000320244"/>
    </source>
</evidence>
<name>A0A563E9Z1_9MICO</name>
<reference evidence="2 3" key="1">
    <citation type="submission" date="2019-05" db="EMBL/GenBank/DDBJ databases">
        <authorList>
            <person name="Lee S.D."/>
        </authorList>
    </citation>
    <scope>NUCLEOTIDE SEQUENCE [LARGE SCALE GENOMIC DNA]</scope>
    <source>
        <strain evidence="2 3">C5-26</strain>
    </source>
</reference>
<dbReference type="GO" id="GO:0016747">
    <property type="term" value="F:acyltransferase activity, transferring groups other than amino-acyl groups"/>
    <property type="evidence" value="ECO:0007669"/>
    <property type="project" value="InterPro"/>
</dbReference>
<dbReference type="AlphaFoldDB" id="A0A563E9Z1"/>
<gene>
    <name evidence="2" type="ORF">FGL98_01130</name>
</gene>
<dbReference type="InterPro" id="IPR016181">
    <property type="entry name" value="Acyl_CoA_acyltransferase"/>
</dbReference>
<dbReference type="Pfam" id="PF13302">
    <property type="entry name" value="Acetyltransf_3"/>
    <property type="match status" value="1"/>
</dbReference>
<dbReference type="EMBL" id="VCQV01000001">
    <property type="protein sequence ID" value="TWP39023.1"/>
    <property type="molecule type" value="Genomic_DNA"/>
</dbReference>
<dbReference type="PANTHER" id="PTHR43792">
    <property type="entry name" value="GNAT FAMILY, PUTATIVE (AFU_ORTHOLOGUE AFUA_3G00765)-RELATED-RELATED"/>
    <property type="match status" value="1"/>
</dbReference>
<reference evidence="2 3" key="2">
    <citation type="submission" date="2019-08" db="EMBL/GenBank/DDBJ databases">
        <title>Jejuicoccus antrihumi gen. nov., sp. nov., a new member of the family Dermacoccaceae isolated from a cave.</title>
        <authorList>
            <person name="Schumann P."/>
            <person name="Kim I.S."/>
        </authorList>
    </citation>
    <scope>NUCLEOTIDE SEQUENCE [LARGE SCALE GENOMIC DNA]</scope>
    <source>
        <strain evidence="2 3">C5-26</strain>
    </source>
</reference>
<dbReference type="PROSITE" id="PS51186">
    <property type="entry name" value="GNAT"/>
    <property type="match status" value="1"/>
</dbReference>
<comment type="caution">
    <text evidence="2">The sequence shown here is derived from an EMBL/GenBank/DDBJ whole genome shotgun (WGS) entry which is preliminary data.</text>
</comment>
<dbReference type="Proteomes" id="UP000320244">
    <property type="component" value="Unassembled WGS sequence"/>
</dbReference>